<proteinExistence type="predicted"/>
<feature type="compositionally biased region" description="Polar residues" evidence="1">
    <location>
        <begin position="230"/>
        <end position="239"/>
    </location>
</feature>
<reference evidence="2" key="1">
    <citation type="journal article" date="2019" name="Environ. Microbiol.">
        <title>Fungal ecological strategies reflected in gene transcription - a case study of two litter decomposers.</title>
        <authorList>
            <person name="Barbi F."/>
            <person name="Kohler A."/>
            <person name="Barry K."/>
            <person name="Baskaran P."/>
            <person name="Daum C."/>
            <person name="Fauchery L."/>
            <person name="Ihrmark K."/>
            <person name="Kuo A."/>
            <person name="LaButti K."/>
            <person name="Lipzen A."/>
            <person name="Morin E."/>
            <person name="Grigoriev I.V."/>
            <person name="Henrissat B."/>
            <person name="Lindahl B."/>
            <person name="Martin F."/>
        </authorList>
    </citation>
    <scope>NUCLEOTIDE SEQUENCE</scope>
    <source>
        <strain evidence="2">JB14</strain>
    </source>
</reference>
<dbReference type="Proteomes" id="UP000799118">
    <property type="component" value="Unassembled WGS sequence"/>
</dbReference>
<dbReference type="EMBL" id="ML769483">
    <property type="protein sequence ID" value="KAE9398430.1"/>
    <property type="molecule type" value="Genomic_DNA"/>
</dbReference>
<feature type="compositionally biased region" description="Low complexity" evidence="1">
    <location>
        <begin position="250"/>
        <end position="261"/>
    </location>
</feature>
<gene>
    <name evidence="2" type="ORF">BT96DRAFT_1031719</name>
</gene>
<evidence type="ECO:0000313" key="3">
    <source>
        <dbReference type="Proteomes" id="UP000799118"/>
    </source>
</evidence>
<name>A0A6A4HL49_9AGAR</name>
<keyword evidence="3" id="KW-1185">Reference proteome</keyword>
<feature type="region of interest" description="Disordered" evidence="1">
    <location>
        <begin position="219"/>
        <end position="269"/>
    </location>
</feature>
<evidence type="ECO:0000256" key="1">
    <source>
        <dbReference type="SAM" id="MobiDB-lite"/>
    </source>
</evidence>
<feature type="region of interest" description="Disordered" evidence="1">
    <location>
        <begin position="98"/>
        <end position="143"/>
    </location>
</feature>
<organism evidence="2 3">
    <name type="scientific">Gymnopus androsaceus JB14</name>
    <dbReference type="NCBI Taxonomy" id="1447944"/>
    <lineage>
        <taxon>Eukaryota</taxon>
        <taxon>Fungi</taxon>
        <taxon>Dikarya</taxon>
        <taxon>Basidiomycota</taxon>
        <taxon>Agaricomycotina</taxon>
        <taxon>Agaricomycetes</taxon>
        <taxon>Agaricomycetidae</taxon>
        <taxon>Agaricales</taxon>
        <taxon>Marasmiineae</taxon>
        <taxon>Omphalotaceae</taxon>
        <taxon>Gymnopus</taxon>
    </lineage>
</organism>
<dbReference type="OrthoDB" id="2904016at2759"/>
<sequence length="1293" mass="146222">MLLNAVSVVAFASSSALGIRNMDSSKLKLSRSILVDVEAQQSDDELDDSDDDELMAAERARQAAESVPLRRRDEVYGVLEVAKRWEHYAVQGEWARQEIQRKPEKSRQNKRKAQTDLSSLPRPEKRARAKPSSSPPPNTIPLKVQTCTGTVLTHIPVISGENELQYEIRAYDISQCILREAESKELARMVADIRNHQLCFPPGQTPPAAPSHEIAEEWPLSAPTPAGGTPIQSPSRSQTPPVPLSPWHDGAPTPAAGATPTQHSRSLSQALPSSFLSDEWLGGAAGGVTTPNSRILQGWRIAQRMLTTTLSLPDARIELQKVFGNDYENDVWAIEIAKELEAKMGLVEDSAMTSETVKELEAKMGLVEDAAMIREEVEMEEEHTSEQKLLAAWIASNYSGTTTQDYQIFAIRCMRGSETEAVEKIWADFEANKIHPSVLRGAFKSCYPRSGYIYIQAHSMLPKNTKLAAYLRTVPGLIYRRFFNYRYPNENAWSQKSQKLSVNHCRRFMPICLRVEDIRFNRDVDDDLEPSTRRLWYIVQDDYGETDSSVHALLQVIPRIKFPGSRTRPPKAPIPVDFNFSPPIAWQSFIASEQVTVSCIEKGCTDAWNCDHEEHWMKRYVLFNQTIRGGFVLMKVKLYDLDVALQVPDDELAVFEMIADGDPLGNVPPPTSWTFQEKETVILTRNSNVPAALPDTQRKSELGNLPDGTEGVIEKVCNLVCEVAFLYQGKGLASVRVAPGIRPFKERRWIQTGDWGVYTMKETQLEFANRMGLVTSVFMHPLHGPSVSVWIQDLSIIVTLNPNSLVDITLEQSLSSSISSHPFSIRDKSLVPSDITICDIRDISVIQRTQSLREDKAKNLEILNPEEYFARQGSRKSGRLPWLGVRVFVSQEERQDCVGWTGQVKEVVPDVEDRSKFFVLIEWNKSSIDSGPFFDWCPYEIVRRSDNLGLLHEFTPYTGNSPWKGFRVKVIKKGVYKDREAWVLDSRTDPVLDRDTVSGMSVHLYFEDGMMVQENRTAWIDYDSIRRSDIKPMRFLHESALTGKGSKSYYVFKLGYKPTYTPQEIKAFQRPAIAFQTSQTSAMLHPEPNNEVILPMPPSPYFNFVAPWESGAPAPEVSETFWLLDRRIWDTLGTAKLMLLAQIKRAICVSQSNTLAVVLSRFNLTIIHPGIISRTPWSRSIKRSTTAKPHVGKLARRVRVNTWDNEKEDRWLLQFVSWRQAAMGMDHTETIADGQITTTKDHFVLVHENISTLNRANAMMCPLRAKEWAPTNGYKVVNGQVVNLKPNSKLKKL</sequence>
<accession>A0A6A4HL49</accession>
<protein>
    <submittedName>
        <fullName evidence="2">Uncharacterized protein</fullName>
    </submittedName>
</protein>
<feature type="compositionally biased region" description="Basic and acidic residues" evidence="1">
    <location>
        <begin position="98"/>
        <end position="107"/>
    </location>
</feature>
<evidence type="ECO:0000313" key="2">
    <source>
        <dbReference type="EMBL" id="KAE9398430.1"/>
    </source>
</evidence>